<dbReference type="EMBL" id="JAWZYT010000218">
    <property type="protein sequence ID" value="KAK4326424.1"/>
    <property type="molecule type" value="Genomic_DNA"/>
</dbReference>
<feature type="region of interest" description="Disordered" evidence="1">
    <location>
        <begin position="1"/>
        <end position="27"/>
    </location>
</feature>
<evidence type="ECO:0000256" key="1">
    <source>
        <dbReference type="SAM" id="MobiDB-lite"/>
    </source>
</evidence>
<accession>A0AAE1QGD5</accession>
<comment type="caution">
    <text evidence="2">The sequence shown here is derived from an EMBL/GenBank/DDBJ whole genome shotgun (WGS) entry which is preliminary data.</text>
</comment>
<reference evidence="2" key="1">
    <citation type="submission" date="2023-11" db="EMBL/GenBank/DDBJ databases">
        <title>Genome assemblies of two species of porcelain crab, Petrolisthes cinctipes and Petrolisthes manimaculis (Anomura: Porcellanidae).</title>
        <authorList>
            <person name="Angst P."/>
        </authorList>
    </citation>
    <scope>NUCLEOTIDE SEQUENCE</scope>
    <source>
        <strain evidence="2">PB745_02</strain>
        <tissue evidence="2">Gill</tissue>
    </source>
</reference>
<evidence type="ECO:0000313" key="2">
    <source>
        <dbReference type="EMBL" id="KAK4326424.1"/>
    </source>
</evidence>
<evidence type="ECO:0000313" key="3">
    <source>
        <dbReference type="Proteomes" id="UP001292094"/>
    </source>
</evidence>
<dbReference type="AlphaFoldDB" id="A0AAE1QGD5"/>
<gene>
    <name evidence="2" type="ORF">Pmani_003057</name>
</gene>
<sequence length="86" mass="9732">MSEKEEDERQESGGEGRWYGESGGEGRWGEWRRGTVVWGRVEERDGGESGGEGRWGEWRRGTVVWVETIFLTAWKPNTSKGASTPL</sequence>
<organism evidence="2 3">
    <name type="scientific">Petrolisthes manimaculis</name>
    <dbReference type="NCBI Taxonomy" id="1843537"/>
    <lineage>
        <taxon>Eukaryota</taxon>
        <taxon>Metazoa</taxon>
        <taxon>Ecdysozoa</taxon>
        <taxon>Arthropoda</taxon>
        <taxon>Crustacea</taxon>
        <taxon>Multicrustacea</taxon>
        <taxon>Malacostraca</taxon>
        <taxon>Eumalacostraca</taxon>
        <taxon>Eucarida</taxon>
        <taxon>Decapoda</taxon>
        <taxon>Pleocyemata</taxon>
        <taxon>Anomura</taxon>
        <taxon>Galatheoidea</taxon>
        <taxon>Porcellanidae</taxon>
        <taxon>Petrolisthes</taxon>
    </lineage>
</organism>
<dbReference type="Proteomes" id="UP001292094">
    <property type="component" value="Unassembled WGS sequence"/>
</dbReference>
<feature type="compositionally biased region" description="Gly residues" evidence="1">
    <location>
        <begin position="13"/>
        <end position="26"/>
    </location>
</feature>
<name>A0AAE1QGD5_9EUCA</name>
<keyword evidence="3" id="KW-1185">Reference proteome</keyword>
<proteinExistence type="predicted"/>
<protein>
    <submittedName>
        <fullName evidence="2">Uncharacterized protein</fullName>
    </submittedName>
</protein>